<keyword evidence="3" id="KW-1185">Reference proteome</keyword>
<proteinExistence type="predicted"/>
<accession>A0AAV5UIF6</accession>
<feature type="transmembrane region" description="Helical" evidence="1">
    <location>
        <begin position="29"/>
        <end position="52"/>
    </location>
</feature>
<dbReference type="AlphaFoldDB" id="A0AAV5UIF6"/>
<keyword evidence="1" id="KW-1133">Transmembrane helix</keyword>
<reference evidence="2" key="1">
    <citation type="submission" date="2023-10" db="EMBL/GenBank/DDBJ databases">
        <title>Genome assembly of Pristionchus species.</title>
        <authorList>
            <person name="Yoshida K."/>
            <person name="Sommer R.J."/>
        </authorList>
    </citation>
    <scope>NUCLEOTIDE SEQUENCE</scope>
    <source>
        <strain evidence="2">RS0144</strain>
    </source>
</reference>
<keyword evidence="1" id="KW-0472">Membrane</keyword>
<keyword evidence="1" id="KW-0812">Transmembrane</keyword>
<evidence type="ECO:0000256" key="1">
    <source>
        <dbReference type="SAM" id="Phobius"/>
    </source>
</evidence>
<comment type="caution">
    <text evidence="2">The sequence shown here is derived from an EMBL/GenBank/DDBJ whole genome shotgun (WGS) entry which is preliminary data.</text>
</comment>
<protein>
    <recommendedName>
        <fullName evidence="4">G protein-coupled receptor</fullName>
    </recommendedName>
</protein>
<name>A0AAV5UIF6_9BILA</name>
<dbReference type="Proteomes" id="UP001432027">
    <property type="component" value="Unassembled WGS sequence"/>
</dbReference>
<sequence>LPEDHLPVYESEFSILDYLYSWQAYIPMLLMMAAAPLLEAYVTLTVICEWILSLDDWPTDLPPINWTAWLLRLPHIGVSIIFARRLVVGYIRAKEKRLRDEMEGVQKSRHV</sequence>
<evidence type="ECO:0000313" key="2">
    <source>
        <dbReference type="EMBL" id="GMT06098.1"/>
    </source>
</evidence>
<evidence type="ECO:0000313" key="3">
    <source>
        <dbReference type="Proteomes" id="UP001432027"/>
    </source>
</evidence>
<feature type="non-terminal residue" evidence="2">
    <location>
        <position position="1"/>
    </location>
</feature>
<organism evidence="2 3">
    <name type="scientific">Pristionchus entomophagus</name>
    <dbReference type="NCBI Taxonomy" id="358040"/>
    <lineage>
        <taxon>Eukaryota</taxon>
        <taxon>Metazoa</taxon>
        <taxon>Ecdysozoa</taxon>
        <taxon>Nematoda</taxon>
        <taxon>Chromadorea</taxon>
        <taxon>Rhabditida</taxon>
        <taxon>Rhabditina</taxon>
        <taxon>Diplogasteromorpha</taxon>
        <taxon>Diplogasteroidea</taxon>
        <taxon>Neodiplogasteridae</taxon>
        <taxon>Pristionchus</taxon>
    </lineage>
</organism>
<evidence type="ECO:0008006" key="4">
    <source>
        <dbReference type="Google" id="ProtNLM"/>
    </source>
</evidence>
<dbReference type="EMBL" id="BTSX01000006">
    <property type="protein sequence ID" value="GMT06098.1"/>
    <property type="molecule type" value="Genomic_DNA"/>
</dbReference>
<gene>
    <name evidence="2" type="ORF">PENTCL1PPCAC_28272</name>
</gene>